<feature type="region of interest" description="Disordered" evidence="1">
    <location>
        <begin position="1"/>
        <end position="87"/>
    </location>
</feature>
<feature type="non-terminal residue" evidence="2">
    <location>
        <position position="87"/>
    </location>
</feature>
<sequence length="87" mass="9002">RLRDPGRRPARPQSGRTAPGPDAAGDRGQPGLPGGKRHAAPSGPAGGAPGRGFLRQQWRYRLSVRAGSRGRAAPLRPEGMAGGERCG</sequence>
<comment type="caution">
    <text evidence="2">The sequence shown here is derived from an EMBL/GenBank/DDBJ whole genome shotgun (WGS) entry which is preliminary data.</text>
</comment>
<organism evidence="2">
    <name type="scientific">Tanacetum cinerariifolium</name>
    <name type="common">Dalmatian daisy</name>
    <name type="synonym">Chrysanthemum cinerariifolium</name>
    <dbReference type="NCBI Taxonomy" id="118510"/>
    <lineage>
        <taxon>Eukaryota</taxon>
        <taxon>Viridiplantae</taxon>
        <taxon>Streptophyta</taxon>
        <taxon>Embryophyta</taxon>
        <taxon>Tracheophyta</taxon>
        <taxon>Spermatophyta</taxon>
        <taxon>Magnoliopsida</taxon>
        <taxon>eudicotyledons</taxon>
        <taxon>Gunneridae</taxon>
        <taxon>Pentapetalae</taxon>
        <taxon>asterids</taxon>
        <taxon>campanulids</taxon>
        <taxon>Asterales</taxon>
        <taxon>Asteraceae</taxon>
        <taxon>Asteroideae</taxon>
        <taxon>Anthemideae</taxon>
        <taxon>Anthemidinae</taxon>
        <taxon>Tanacetum</taxon>
    </lineage>
</organism>
<dbReference type="AlphaFoldDB" id="A0A699XI67"/>
<reference evidence="2" key="1">
    <citation type="journal article" date="2019" name="Sci. Rep.">
        <title>Draft genome of Tanacetum cinerariifolium, the natural source of mosquito coil.</title>
        <authorList>
            <person name="Yamashiro T."/>
            <person name="Shiraishi A."/>
            <person name="Satake H."/>
            <person name="Nakayama K."/>
        </authorList>
    </citation>
    <scope>NUCLEOTIDE SEQUENCE</scope>
</reference>
<gene>
    <name evidence="2" type="ORF">Tci_929657</name>
</gene>
<name>A0A699XI67_TANCI</name>
<dbReference type="EMBL" id="BKCJ011843946">
    <property type="protein sequence ID" value="GFD57688.1"/>
    <property type="molecule type" value="Genomic_DNA"/>
</dbReference>
<evidence type="ECO:0000313" key="2">
    <source>
        <dbReference type="EMBL" id="GFD57688.1"/>
    </source>
</evidence>
<feature type="non-terminal residue" evidence="2">
    <location>
        <position position="1"/>
    </location>
</feature>
<evidence type="ECO:0000256" key="1">
    <source>
        <dbReference type="SAM" id="MobiDB-lite"/>
    </source>
</evidence>
<protein>
    <submittedName>
        <fullName evidence="2">Uncharacterized protein</fullName>
    </submittedName>
</protein>
<accession>A0A699XI67</accession>
<proteinExistence type="predicted"/>